<dbReference type="EMBL" id="LSFI01000022">
    <property type="protein sequence ID" value="OAG27662.1"/>
    <property type="molecule type" value="Genomic_DNA"/>
</dbReference>
<sequence>MRLIFMAVIFMSLFSGLVFAETCQHLEKFLIIGQVVEVKHPVAVIKDENGQKYRVRLGPYWFWKKRGFNLQPGERVKVIAIKKGRLLFPISIEGESSGVLRIRNDCGLPLWRQRK</sequence>
<keyword evidence="4" id="KW-1185">Reference proteome</keyword>
<feature type="domain" description="Magnetosome protein MamS/MamX" evidence="2">
    <location>
        <begin position="43"/>
        <end position="82"/>
    </location>
</feature>
<evidence type="ECO:0000259" key="2">
    <source>
        <dbReference type="Pfam" id="PF26390"/>
    </source>
</evidence>
<organism evidence="3 4">
    <name type="scientific">Thermodesulfatator autotrophicus</name>
    <dbReference type="NCBI Taxonomy" id="1795632"/>
    <lineage>
        <taxon>Bacteria</taxon>
        <taxon>Pseudomonadati</taxon>
        <taxon>Thermodesulfobacteriota</taxon>
        <taxon>Thermodesulfobacteria</taxon>
        <taxon>Thermodesulfobacteriales</taxon>
        <taxon>Thermodesulfatatoraceae</taxon>
        <taxon>Thermodesulfatator</taxon>
    </lineage>
</organism>
<dbReference type="Pfam" id="PF26390">
    <property type="entry name" value="MamS_MamX"/>
    <property type="match status" value="1"/>
</dbReference>
<gene>
    <name evidence="3" type="ORF">TH606_05550</name>
</gene>
<dbReference type="AlphaFoldDB" id="A0A177E8W9"/>
<accession>A0A177E8W9</accession>
<dbReference type="InterPro" id="IPR058837">
    <property type="entry name" value="MamS_MamX_dom"/>
</dbReference>
<dbReference type="Proteomes" id="UP000076964">
    <property type="component" value="Unassembled WGS sequence"/>
</dbReference>
<feature type="signal peptide" evidence="1">
    <location>
        <begin position="1"/>
        <end position="20"/>
    </location>
</feature>
<evidence type="ECO:0000256" key="1">
    <source>
        <dbReference type="SAM" id="SignalP"/>
    </source>
</evidence>
<proteinExistence type="predicted"/>
<protein>
    <recommendedName>
        <fullName evidence="2">Magnetosome protein MamS/MamX domain-containing protein</fullName>
    </recommendedName>
</protein>
<evidence type="ECO:0000313" key="4">
    <source>
        <dbReference type="Proteomes" id="UP000076964"/>
    </source>
</evidence>
<feature type="chain" id="PRO_5008060215" description="Magnetosome protein MamS/MamX domain-containing protein" evidence="1">
    <location>
        <begin position="21"/>
        <end position="115"/>
    </location>
</feature>
<reference evidence="3 4" key="1">
    <citation type="submission" date="2016-02" db="EMBL/GenBank/DDBJ databases">
        <title>Draft genome sequence of Thermodesulfatator sp. S606.</title>
        <authorList>
            <person name="Lai Q."/>
            <person name="Cao J."/>
            <person name="Dupont S."/>
            <person name="Shao Z."/>
            <person name="Jebbar M."/>
            <person name="Alain K."/>
        </authorList>
    </citation>
    <scope>NUCLEOTIDE SEQUENCE [LARGE SCALE GENOMIC DNA]</scope>
    <source>
        <strain evidence="3 4">S606</strain>
    </source>
</reference>
<name>A0A177E8W9_9BACT</name>
<keyword evidence="1" id="KW-0732">Signal</keyword>
<comment type="caution">
    <text evidence="3">The sequence shown here is derived from an EMBL/GenBank/DDBJ whole genome shotgun (WGS) entry which is preliminary data.</text>
</comment>
<evidence type="ECO:0000313" key="3">
    <source>
        <dbReference type="EMBL" id="OAG27662.1"/>
    </source>
</evidence>